<dbReference type="OrthoDB" id="913391at2759"/>
<dbReference type="Proteomes" id="UP000250235">
    <property type="component" value="Unassembled WGS sequence"/>
</dbReference>
<keyword evidence="5" id="KW-1185">Reference proteome</keyword>
<gene>
    <name evidence="4" type="ORF">F511_28828</name>
</gene>
<evidence type="ECO:0000313" key="4">
    <source>
        <dbReference type="EMBL" id="KZV19997.1"/>
    </source>
</evidence>
<dbReference type="AlphaFoldDB" id="A0A2Z7AE17"/>
<sequence>MATPSWNWSEPVPRRQQAASRERDPDSSLHQQYRGGVVAEGWLEHMEGLFDRIKYDEDRRLSLATFQLREHAYRWWKGASRAIREMDIVISWESVTPKPMGINGLGDYSHTIVLSLPDDRVLYALEICFVRSGFVVKAGRWWNPVAAHVALACFVSSGKRQHLVKWVRRRFGYQLQGICSHVCRLVVSLRADVNASQSSCSARGLATGFDDVGDSSSSSGSRAEFCGFCGGKHPSTQCVGVQGSCNLCGQYGHFARVCPSAGSQQAAAPPQDRGGQSRGRSPQFQQPRLGETPFRPFQ</sequence>
<name>A0A2Z7AE17_9LAMI</name>
<proteinExistence type="predicted"/>
<dbReference type="InterPro" id="IPR001878">
    <property type="entry name" value="Znf_CCHC"/>
</dbReference>
<evidence type="ECO:0000313" key="5">
    <source>
        <dbReference type="Proteomes" id="UP000250235"/>
    </source>
</evidence>
<feature type="region of interest" description="Disordered" evidence="2">
    <location>
        <begin position="262"/>
        <end position="298"/>
    </location>
</feature>
<dbReference type="EMBL" id="KV016233">
    <property type="protein sequence ID" value="KZV19997.1"/>
    <property type="molecule type" value="Genomic_DNA"/>
</dbReference>
<dbReference type="InterPro" id="IPR036875">
    <property type="entry name" value="Znf_CCHC_sf"/>
</dbReference>
<evidence type="ECO:0000256" key="1">
    <source>
        <dbReference type="PROSITE-ProRule" id="PRU00047"/>
    </source>
</evidence>
<keyword evidence="1" id="KW-0863">Zinc-finger</keyword>
<keyword evidence="1" id="KW-0479">Metal-binding</keyword>
<protein>
    <recommendedName>
        <fullName evidence="3">CCHC-type domain-containing protein</fullName>
    </recommendedName>
</protein>
<reference evidence="4 5" key="1">
    <citation type="journal article" date="2015" name="Proc. Natl. Acad. Sci. U.S.A.">
        <title>The resurrection genome of Boea hygrometrica: A blueprint for survival of dehydration.</title>
        <authorList>
            <person name="Xiao L."/>
            <person name="Yang G."/>
            <person name="Zhang L."/>
            <person name="Yang X."/>
            <person name="Zhao S."/>
            <person name="Ji Z."/>
            <person name="Zhou Q."/>
            <person name="Hu M."/>
            <person name="Wang Y."/>
            <person name="Chen M."/>
            <person name="Xu Y."/>
            <person name="Jin H."/>
            <person name="Xiao X."/>
            <person name="Hu G."/>
            <person name="Bao F."/>
            <person name="Hu Y."/>
            <person name="Wan P."/>
            <person name="Li L."/>
            <person name="Deng X."/>
            <person name="Kuang T."/>
            <person name="Xiang C."/>
            <person name="Zhu J.K."/>
            <person name="Oliver M.J."/>
            <person name="He Y."/>
        </authorList>
    </citation>
    <scope>NUCLEOTIDE SEQUENCE [LARGE SCALE GENOMIC DNA]</scope>
    <source>
        <strain evidence="5">cv. XS01</strain>
    </source>
</reference>
<dbReference type="GO" id="GO:0003676">
    <property type="term" value="F:nucleic acid binding"/>
    <property type="evidence" value="ECO:0007669"/>
    <property type="project" value="InterPro"/>
</dbReference>
<accession>A0A2Z7AE17</accession>
<keyword evidence="1" id="KW-0862">Zinc</keyword>
<dbReference type="Gene3D" id="4.10.60.10">
    <property type="entry name" value="Zinc finger, CCHC-type"/>
    <property type="match status" value="1"/>
</dbReference>
<evidence type="ECO:0000259" key="3">
    <source>
        <dbReference type="PROSITE" id="PS50158"/>
    </source>
</evidence>
<feature type="region of interest" description="Disordered" evidence="2">
    <location>
        <begin position="1"/>
        <end position="30"/>
    </location>
</feature>
<dbReference type="PROSITE" id="PS50158">
    <property type="entry name" value="ZF_CCHC"/>
    <property type="match status" value="1"/>
</dbReference>
<dbReference type="SMART" id="SM00343">
    <property type="entry name" value="ZnF_C2HC"/>
    <property type="match status" value="1"/>
</dbReference>
<feature type="domain" description="CCHC-type" evidence="3">
    <location>
        <begin position="245"/>
        <end position="260"/>
    </location>
</feature>
<organism evidence="4 5">
    <name type="scientific">Dorcoceras hygrometricum</name>
    <dbReference type="NCBI Taxonomy" id="472368"/>
    <lineage>
        <taxon>Eukaryota</taxon>
        <taxon>Viridiplantae</taxon>
        <taxon>Streptophyta</taxon>
        <taxon>Embryophyta</taxon>
        <taxon>Tracheophyta</taxon>
        <taxon>Spermatophyta</taxon>
        <taxon>Magnoliopsida</taxon>
        <taxon>eudicotyledons</taxon>
        <taxon>Gunneridae</taxon>
        <taxon>Pentapetalae</taxon>
        <taxon>asterids</taxon>
        <taxon>lamiids</taxon>
        <taxon>Lamiales</taxon>
        <taxon>Gesneriaceae</taxon>
        <taxon>Didymocarpoideae</taxon>
        <taxon>Trichosporeae</taxon>
        <taxon>Loxocarpinae</taxon>
        <taxon>Dorcoceras</taxon>
    </lineage>
</organism>
<dbReference type="SUPFAM" id="SSF57756">
    <property type="entry name" value="Retrovirus zinc finger-like domains"/>
    <property type="match status" value="1"/>
</dbReference>
<feature type="compositionally biased region" description="Low complexity" evidence="2">
    <location>
        <begin position="262"/>
        <end position="271"/>
    </location>
</feature>
<evidence type="ECO:0000256" key="2">
    <source>
        <dbReference type="SAM" id="MobiDB-lite"/>
    </source>
</evidence>
<dbReference type="GO" id="GO:0008270">
    <property type="term" value="F:zinc ion binding"/>
    <property type="evidence" value="ECO:0007669"/>
    <property type="project" value="UniProtKB-KW"/>
</dbReference>